<keyword evidence="1" id="KW-0472">Membrane</keyword>
<organism evidence="2 3">
    <name type="scientific">Deinococcus arcticus</name>
    <dbReference type="NCBI Taxonomy" id="2136176"/>
    <lineage>
        <taxon>Bacteria</taxon>
        <taxon>Thermotogati</taxon>
        <taxon>Deinococcota</taxon>
        <taxon>Deinococci</taxon>
        <taxon>Deinococcales</taxon>
        <taxon>Deinococcaceae</taxon>
        <taxon>Deinococcus</taxon>
    </lineage>
</organism>
<dbReference type="Proteomes" id="UP000240317">
    <property type="component" value="Unassembled WGS sequence"/>
</dbReference>
<feature type="transmembrane region" description="Helical" evidence="1">
    <location>
        <begin position="61"/>
        <end position="82"/>
    </location>
</feature>
<feature type="transmembrane region" description="Helical" evidence="1">
    <location>
        <begin position="133"/>
        <end position="151"/>
    </location>
</feature>
<reference evidence="2 3" key="1">
    <citation type="submission" date="2018-03" db="EMBL/GenBank/DDBJ databases">
        <title>Draft genome of Deinococcus sp. OD32.</title>
        <authorList>
            <person name="Wang X.-P."/>
            <person name="Du Z.-J."/>
        </authorList>
    </citation>
    <scope>NUCLEOTIDE SEQUENCE [LARGE SCALE GENOMIC DNA]</scope>
    <source>
        <strain evidence="2 3">OD32</strain>
    </source>
</reference>
<keyword evidence="1" id="KW-1133">Transmembrane helix</keyword>
<dbReference type="EMBL" id="PYSV01000002">
    <property type="protein sequence ID" value="PTA69198.1"/>
    <property type="molecule type" value="Genomic_DNA"/>
</dbReference>
<comment type="caution">
    <text evidence="2">The sequence shown here is derived from an EMBL/GenBank/DDBJ whole genome shotgun (WGS) entry which is preliminary data.</text>
</comment>
<evidence type="ECO:0000313" key="2">
    <source>
        <dbReference type="EMBL" id="PTA69198.1"/>
    </source>
</evidence>
<evidence type="ECO:0000256" key="1">
    <source>
        <dbReference type="SAM" id="Phobius"/>
    </source>
</evidence>
<name>A0A2T3WBB6_9DEIO</name>
<evidence type="ECO:0000313" key="3">
    <source>
        <dbReference type="Proteomes" id="UP000240317"/>
    </source>
</evidence>
<dbReference type="AlphaFoldDB" id="A0A2T3WBB6"/>
<sequence length="299" mass="31270">MLRQMRRAFLFPLLALPLGYGLGWGLFGLPGGAVLAVVFGAALALAAGASGARGVAGFLRVLALLVLTAGGLWLLGGGLLLVGMVRSPHNPLPIGLNGALALLGVGAVAAGLLGTLAWRLARSAPASLRASPAAPWLLGAGVLLFAFAPAVRVDCRGLQTDSFLRPGSGFSGASADQRYWARKPSLIPGRAELPASFVIDGVQASVTRCFQDRHGRPRPLSLRPSAPLLVVYLTERVRPGMRAYAAVFTPGEHRKLTPWVPAPPPSGDLRVHRPYRWPGWVVFPELPHLSPALAGALGP</sequence>
<keyword evidence="3" id="KW-1185">Reference proteome</keyword>
<protein>
    <submittedName>
        <fullName evidence="2">Uncharacterized protein</fullName>
    </submittedName>
</protein>
<feature type="transmembrane region" description="Helical" evidence="1">
    <location>
        <begin position="94"/>
        <end position="121"/>
    </location>
</feature>
<accession>A0A2T3WBB6</accession>
<feature type="transmembrane region" description="Helical" evidence="1">
    <location>
        <begin position="31"/>
        <end position="49"/>
    </location>
</feature>
<keyword evidence="1" id="KW-0812">Transmembrane</keyword>
<proteinExistence type="predicted"/>
<gene>
    <name evidence="2" type="ORF">C8263_02300</name>
</gene>